<protein>
    <submittedName>
        <fullName evidence="7">NADP-dependent malic enzyme</fullName>
    </submittedName>
</protein>
<gene>
    <name evidence="7" type="ORF">RAN89_03350</name>
</gene>
<dbReference type="Pfam" id="PF12434">
    <property type="entry name" value="Malate_DH"/>
    <property type="match status" value="1"/>
</dbReference>
<dbReference type="InterPro" id="IPR036291">
    <property type="entry name" value="NAD(P)-bd_dom_sf"/>
</dbReference>
<keyword evidence="8" id="KW-1185">Reference proteome</keyword>
<dbReference type="InterPro" id="IPR042112">
    <property type="entry name" value="P_AcTrfase_dom2"/>
</dbReference>
<evidence type="ECO:0000256" key="3">
    <source>
        <dbReference type="ARBA" id="ARBA00023002"/>
    </source>
</evidence>
<dbReference type="Pfam" id="PF01515">
    <property type="entry name" value="PTA_PTB"/>
    <property type="match status" value="1"/>
</dbReference>
<dbReference type="RefSeq" id="WP_313868245.1">
    <property type="nucleotide sequence ID" value="NZ_CP132507.1"/>
</dbReference>
<evidence type="ECO:0000259" key="6">
    <source>
        <dbReference type="SMART" id="SM01274"/>
    </source>
</evidence>
<evidence type="ECO:0000256" key="4">
    <source>
        <dbReference type="ARBA" id="ARBA00023268"/>
    </source>
</evidence>
<dbReference type="InterPro" id="IPR012302">
    <property type="entry name" value="Malic_NAD-bd"/>
</dbReference>
<dbReference type="SUPFAM" id="SSF53659">
    <property type="entry name" value="Isocitrate/Isopropylmalate dehydrogenase-like"/>
    <property type="match status" value="1"/>
</dbReference>
<organism evidence="7 8">
    <name type="scientific">Rhodoferax mekongensis</name>
    <dbReference type="NCBI Taxonomy" id="3068341"/>
    <lineage>
        <taxon>Bacteria</taxon>
        <taxon>Pseudomonadati</taxon>
        <taxon>Pseudomonadota</taxon>
        <taxon>Betaproteobacteria</taxon>
        <taxon>Burkholderiales</taxon>
        <taxon>Comamonadaceae</taxon>
        <taxon>Rhodoferax</taxon>
    </lineage>
</organism>
<dbReference type="SUPFAM" id="SSF51735">
    <property type="entry name" value="NAD(P)-binding Rossmann-fold domains"/>
    <property type="match status" value="1"/>
</dbReference>
<dbReference type="InterPro" id="IPR012301">
    <property type="entry name" value="Malic_N_dom"/>
</dbReference>
<dbReference type="Gene3D" id="3.40.50.10750">
    <property type="entry name" value="Isocitrate/Isopropylmalate dehydrogenase-like"/>
    <property type="match status" value="1"/>
</dbReference>
<dbReference type="Gene3D" id="3.40.50.10380">
    <property type="entry name" value="Malic enzyme, N-terminal domain"/>
    <property type="match status" value="1"/>
</dbReference>
<dbReference type="Proteomes" id="UP001302257">
    <property type="component" value="Chromosome"/>
</dbReference>
<accession>A0ABZ0B0S1</accession>
<evidence type="ECO:0000313" key="8">
    <source>
        <dbReference type="Proteomes" id="UP001302257"/>
    </source>
</evidence>
<dbReference type="PANTHER" id="PTHR43237">
    <property type="entry name" value="NADP-DEPENDENT MALIC ENZYME"/>
    <property type="match status" value="1"/>
</dbReference>
<dbReference type="InterPro" id="IPR032683">
    <property type="entry name" value="Malate_DH"/>
</dbReference>
<dbReference type="Pfam" id="PF03949">
    <property type="entry name" value="Malic_M"/>
    <property type="match status" value="1"/>
</dbReference>
<dbReference type="InterPro" id="IPR051674">
    <property type="entry name" value="Malate_Decarboxylase"/>
</dbReference>
<comment type="similarity">
    <text evidence="1">In the N-terminal section; belongs to the malic enzymes family.</text>
</comment>
<dbReference type="Gene3D" id="3.40.50.720">
    <property type="entry name" value="NAD(P)-binding Rossmann-like Domain"/>
    <property type="match status" value="1"/>
</dbReference>
<proteinExistence type="inferred from homology"/>
<evidence type="ECO:0000313" key="7">
    <source>
        <dbReference type="EMBL" id="WNO05481.1"/>
    </source>
</evidence>
<dbReference type="Pfam" id="PF00390">
    <property type="entry name" value="malic"/>
    <property type="match status" value="1"/>
</dbReference>
<dbReference type="NCBIfam" id="NF009501">
    <property type="entry name" value="PRK12861.1"/>
    <property type="match status" value="1"/>
</dbReference>
<evidence type="ECO:0000256" key="2">
    <source>
        <dbReference type="ARBA" id="ARBA00008756"/>
    </source>
</evidence>
<dbReference type="Gene3D" id="3.40.50.10950">
    <property type="match status" value="1"/>
</dbReference>
<feature type="domain" description="Malic enzyme NAD-binding" evidence="5">
    <location>
        <begin position="183"/>
        <end position="420"/>
    </location>
</feature>
<dbReference type="CDD" id="cd05311">
    <property type="entry name" value="NAD_bind_2_malic_enz"/>
    <property type="match status" value="1"/>
</dbReference>
<sequence>MTDQTTPLTPRPPVSNSAEKKAQLRQAALEYHEFPTPGKVAISATKQLINQHDLALAYSPGVAAPCEEIVKDPNNAFKYTSRGNLVAVITNGTAVLGLGDIGPLASKPVMEGKGVLFKKFAGIDVFDIEIDEKNDLDKLVDIIASLEPTFGGINLEDIKAPDCFYVERKLRERMRIPVFHDDQHGTAICVGAAILNGLKIAGKDPKKVKLVTSGAGAAALACLGLLVKLGIPRENIFVTDLAGVVYEGRTELMDEDKIQFAQKTDARTLREVIAGADIFLGLSAGGVLKQDMVKSMADKPLIFALANPTPEILPEEVKAVRDDAIMATGRTDYPNQVNNVLCFPYIFRGALDAGASTITLEMEIAAVHAIAELAQAEQSEVVAAAYVGEQLAFGPEYLIPKPFDPRLMMKIAPAVAQAAADSGVALRPIQDMDAYREKLQSFVYASGTTMKPIFNAAKKALKKRVAYAEGEDERVLRAAQIVVDERLALPTLIGRPAVIAERIEKFGLRLKENVDYNVVNVEQDHRYRDFWQSYHRMTERKGVTVQMAKIEMRRRLTLIGAMLLNKGDVDGLICGTWGTTATHLHYIDQVIGKRVGGSPSTPQDVQIYACMNGLMLPNRQVFLVDTHVNYDPTAEQLCEITVMAAEEMMRFGFKPKAALLSHSNFGSSNEPSAIKMRRTLELLREQAPWLEVDGEMHGDVALDGAARKALMPNSTLHGDANLLVLPNIDAANIAYNLLKTAAGGNIAIGPVLLGAAKPVHVLTASTTVRRIVNMTALTVADANATR</sequence>
<name>A0ABZ0B0S1_9BURK</name>
<dbReference type="SUPFAM" id="SSF53223">
    <property type="entry name" value="Aminoacid dehydrogenase-like, N-terminal domain"/>
    <property type="match status" value="1"/>
</dbReference>
<keyword evidence="4" id="KW-0511">Multifunctional enzyme</keyword>
<evidence type="ECO:0000259" key="5">
    <source>
        <dbReference type="SMART" id="SM00919"/>
    </source>
</evidence>
<dbReference type="InterPro" id="IPR046346">
    <property type="entry name" value="Aminoacid_DH-like_N_sf"/>
</dbReference>
<dbReference type="EMBL" id="CP132507">
    <property type="protein sequence ID" value="WNO05481.1"/>
    <property type="molecule type" value="Genomic_DNA"/>
</dbReference>
<dbReference type="InterPro" id="IPR002505">
    <property type="entry name" value="PTA_PTB"/>
</dbReference>
<keyword evidence="3" id="KW-0560">Oxidoreductase</keyword>
<dbReference type="InterPro" id="IPR045213">
    <property type="entry name" value="Malic_NAD-bd_bact_type"/>
</dbReference>
<dbReference type="InterPro" id="IPR042113">
    <property type="entry name" value="P_AcTrfase_dom1"/>
</dbReference>
<comment type="similarity">
    <text evidence="2">In the C-terminal section; belongs to the phosphate acetyltransferase and butyryltransferase family.</text>
</comment>
<dbReference type="PIRSF" id="PIRSF036684">
    <property type="entry name" value="ME_PTA"/>
    <property type="match status" value="1"/>
</dbReference>
<dbReference type="SMART" id="SM00919">
    <property type="entry name" value="Malic_M"/>
    <property type="match status" value="1"/>
</dbReference>
<evidence type="ECO:0000256" key="1">
    <source>
        <dbReference type="ARBA" id="ARBA00007686"/>
    </source>
</evidence>
<dbReference type="InterPro" id="IPR012188">
    <property type="entry name" value="ME_PTA"/>
</dbReference>
<feature type="domain" description="Malic enzyme N-terminal" evidence="6">
    <location>
        <begin position="37"/>
        <end position="171"/>
    </location>
</feature>
<dbReference type="PANTHER" id="PTHR43237:SF4">
    <property type="entry name" value="NADP-DEPENDENT MALIC ENZYME"/>
    <property type="match status" value="1"/>
</dbReference>
<reference evidence="7 8" key="1">
    <citation type="submission" date="2023-08" db="EMBL/GenBank/DDBJ databases">
        <title>Rhodoferax potami sp. nov. and Rhodoferax mekongensis sp. nov., isolated from the Mekong River in Thailand.</title>
        <authorList>
            <person name="Kitikhun S."/>
            <person name="Charoenyingcharoen P."/>
            <person name="Siriarchawattana P."/>
            <person name="Likhitrattanapisal S."/>
            <person name="Nilsakha T."/>
            <person name="Chanpet A."/>
            <person name="Rattanawaree P."/>
            <person name="Ingsriswang S."/>
        </authorList>
    </citation>
    <scope>NUCLEOTIDE SEQUENCE [LARGE SCALE GENOMIC DNA]</scope>
    <source>
        <strain evidence="7 8">TBRC 17307</strain>
    </source>
</reference>
<dbReference type="SMART" id="SM01274">
    <property type="entry name" value="malic"/>
    <property type="match status" value="1"/>
</dbReference>
<dbReference type="InterPro" id="IPR037062">
    <property type="entry name" value="Malic_N_dom_sf"/>
</dbReference>